<dbReference type="AlphaFoldDB" id="A0A0C3HFV4"/>
<dbReference type="EMBL" id="KN832876">
    <property type="protein sequence ID" value="KIN01202.1"/>
    <property type="molecule type" value="Genomic_DNA"/>
</dbReference>
<evidence type="ECO:0000313" key="6">
    <source>
        <dbReference type="EMBL" id="KIN01202.1"/>
    </source>
</evidence>
<evidence type="ECO:0000256" key="3">
    <source>
        <dbReference type="ARBA" id="ARBA00023242"/>
    </source>
</evidence>
<dbReference type="SUPFAM" id="SSF54160">
    <property type="entry name" value="Chromo domain-like"/>
    <property type="match status" value="1"/>
</dbReference>
<dbReference type="CDD" id="cd18657">
    <property type="entry name" value="CSD_Swi6"/>
    <property type="match status" value="1"/>
</dbReference>
<dbReference type="HOGENOM" id="CLU_1759346_0_0_1"/>
<evidence type="ECO:0000256" key="4">
    <source>
        <dbReference type="SAM" id="MobiDB-lite"/>
    </source>
</evidence>
<keyword evidence="7" id="KW-1185">Reference proteome</keyword>
<proteinExistence type="predicted"/>
<feature type="compositionally biased region" description="Polar residues" evidence="4">
    <location>
        <begin position="49"/>
        <end position="58"/>
    </location>
</feature>
<evidence type="ECO:0000313" key="7">
    <source>
        <dbReference type="Proteomes" id="UP000054321"/>
    </source>
</evidence>
<evidence type="ECO:0000259" key="5">
    <source>
        <dbReference type="SMART" id="SM00300"/>
    </source>
</evidence>
<name>A0A0C3HFV4_OIDMZ</name>
<dbReference type="InterPro" id="IPR016197">
    <property type="entry name" value="Chromo-like_dom_sf"/>
</dbReference>
<reference evidence="6 7" key="1">
    <citation type="submission" date="2014-04" db="EMBL/GenBank/DDBJ databases">
        <authorList>
            <consortium name="DOE Joint Genome Institute"/>
            <person name="Kuo A."/>
            <person name="Martino E."/>
            <person name="Perotto S."/>
            <person name="Kohler A."/>
            <person name="Nagy L.G."/>
            <person name="Floudas D."/>
            <person name="Copeland A."/>
            <person name="Barry K.W."/>
            <person name="Cichocki N."/>
            <person name="Veneault-Fourrey C."/>
            <person name="LaButti K."/>
            <person name="Lindquist E.A."/>
            <person name="Lipzen A."/>
            <person name="Lundell T."/>
            <person name="Morin E."/>
            <person name="Murat C."/>
            <person name="Sun H."/>
            <person name="Tunlid A."/>
            <person name="Henrissat B."/>
            <person name="Grigoriev I.V."/>
            <person name="Hibbett D.S."/>
            <person name="Martin F."/>
            <person name="Nordberg H.P."/>
            <person name="Cantor M.N."/>
            <person name="Hua S.X."/>
        </authorList>
    </citation>
    <scope>NUCLEOTIDE SEQUENCE [LARGE SCALE GENOMIC DNA]</scope>
    <source>
        <strain evidence="6 7">Zn</strain>
    </source>
</reference>
<evidence type="ECO:0000256" key="2">
    <source>
        <dbReference type="ARBA" id="ARBA00011353"/>
    </source>
</evidence>
<sequence>MEPEENLAETASEILNDYLESIGGREALLAAWEEKKEAAKKGKKRGRSGTETNGTNGTKRGRKTHPAKSPSASGRAVEFKPPSGSWEDEVVNIDACEGAEGSVVVYLTWKGGQKSQHPLVQVYKRCPQRMLRFYESHLVFRKNDPDED</sequence>
<comment type="subcellular location">
    <subcellularLocation>
        <location evidence="1">Nucleus</location>
    </subcellularLocation>
</comment>
<organism evidence="6 7">
    <name type="scientific">Oidiodendron maius (strain Zn)</name>
    <dbReference type="NCBI Taxonomy" id="913774"/>
    <lineage>
        <taxon>Eukaryota</taxon>
        <taxon>Fungi</taxon>
        <taxon>Dikarya</taxon>
        <taxon>Ascomycota</taxon>
        <taxon>Pezizomycotina</taxon>
        <taxon>Leotiomycetes</taxon>
        <taxon>Leotiomycetes incertae sedis</taxon>
        <taxon>Myxotrichaceae</taxon>
        <taxon>Oidiodendron</taxon>
    </lineage>
</organism>
<dbReference type="InParanoid" id="A0A0C3HFV4"/>
<dbReference type="InterPro" id="IPR008251">
    <property type="entry name" value="Chromo_shadow_dom"/>
</dbReference>
<accession>A0A0C3HFV4</accession>
<dbReference type="OrthoDB" id="433924at2759"/>
<dbReference type="Pfam" id="PF01393">
    <property type="entry name" value="Chromo_shadow"/>
    <property type="match status" value="1"/>
</dbReference>
<comment type="subunit">
    <text evidence="2">Component of the NuA4 histone acetyltransferase complex.</text>
</comment>
<dbReference type="Proteomes" id="UP000054321">
    <property type="component" value="Unassembled WGS sequence"/>
</dbReference>
<feature type="domain" description="Chromo shadow" evidence="5">
    <location>
        <begin position="80"/>
        <end position="143"/>
    </location>
</feature>
<feature type="region of interest" description="Disordered" evidence="4">
    <location>
        <begin position="35"/>
        <end position="85"/>
    </location>
</feature>
<dbReference type="Gene3D" id="2.40.50.40">
    <property type="match status" value="1"/>
</dbReference>
<keyword evidence="3" id="KW-0539">Nucleus</keyword>
<evidence type="ECO:0000256" key="1">
    <source>
        <dbReference type="ARBA" id="ARBA00004123"/>
    </source>
</evidence>
<dbReference type="GO" id="GO:0005634">
    <property type="term" value="C:nucleus"/>
    <property type="evidence" value="ECO:0007669"/>
    <property type="project" value="UniProtKB-SubCell"/>
</dbReference>
<reference evidence="7" key="2">
    <citation type="submission" date="2015-01" db="EMBL/GenBank/DDBJ databases">
        <title>Evolutionary Origins and Diversification of the Mycorrhizal Mutualists.</title>
        <authorList>
            <consortium name="DOE Joint Genome Institute"/>
            <consortium name="Mycorrhizal Genomics Consortium"/>
            <person name="Kohler A."/>
            <person name="Kuo A."/>
            <person name="Nagy L.G."/>
            <person name="Floudas D."/>
            <person name="Copeland A."/>
            <person name="Barry K.W."/>
            <person name="Cichocki N."/>
            <person name="Veneault-Fourrey C."/>
            <person name="LaButti K."/>
            <person name="Lindquist E.A."/>
            <person name="Lipzen A."/>
            <person name="Lundell T."/>
            <person name="Morin E."/>
            <person name="Murat C."/>
            <person name="Riley R."/>
            <person name="Ohm R."/>
            <person name="Sun H."/>
            <person name="Tunlid A."/>
            <person name="Henrissat B."/>
            <person name="Grigoriev I.V."/>
            <person name="Hibbett D.S."/>
            <person name="Martin F."/>
        </authorList>
    </citation>
    <scope>NUCLEOTIDE SEQUENCE [LARGE SCALE GENOMIC DNA]</scope>
    <source>
        <strain evidence="7">Zn</strain>
    </source>
</reference>
<dbReference type="STRING" id="913774.A0A0C3HFV4"/>
<dbReference type="SMART" id="SM00300">
    <property type="entry name" value="ChSh"/>
    <property type="match status" value="1"/>
</dbReference>
<protein>
    <recommendedName>
        <fullName evidence="5">Chromo shadow domain-containing protein</fullName>
    </recommendedName>
</protein>
<gene>
    <name evidence="6" type="ORF">OIDMADRAFT_19155</name>
</gene>